<feature type="chain" id="PRO_5047460923" evidence="1">
    <location>
        <begin position="18"/>
        <end position="167"/>
    </location>
</feature>
<evidence type="ECO:0000256" key="1">
    <source>
        <dbReference type="SAM" id="SignalP"/>
    </source>
</evidence>
<protein>
    <submittedName>
        <fullName evidence="2">DUF4920 domain-containing protein</fullName>
    </submittedName>
</protein>
<dbReference type="Pfam" id="PF16267">
    <property type="entry name" value="DUF4920"/>
    <property type="match status" value="1"/>
</dbReference>
<organism evidence="2 3">
    <name type="scientific">Dokdonella ginsengisoli</name>
    <dbReference type="NCBI Taxonomy" id="363846"/>
    <lineage>
        <taxon>Bacteria</taxon>
        <taxon>Pseudomonadati</taxon>
        <taxon>Pseudomonadota</taxon>
        <taxon>Gammaproteobacteria</taxon>
        <taxon>Lysobacterales</taxon>
        <taxon>Rhodanobacteraceae</taxon>
        <taxon>Dokdonella</taxon>
    </lineage>
</organism>
<dbReference type="Proteomes" id="UP001595886">
    <property type="component" value="Unassembled WGS sequence"/>
</dbReference>
<accession>A0ABV9R010</accession>
<dbReference type="InterPro" id="IPR032577">
    <property type="entry name" value="DUF4920"/>
</dbReference>
<dbReference type="EMBL" id="JBHSHD010000008">
    <property type="protein sequence ID" value="MFC4821082.1"/>
    <property type="molecule type" value="Genomic_DNA"/>
</dbReference>
<reference evidence="3" key="1">
    <citation type="journal article" date="2019" name="Int. J. Syst. Evol. Microbiol.">
        <title>The Global Catalogue of Microorganisms (GCM) 10K type strain sequencing project: providing services to taxonomists for standard genome sequencing and annotation.</title>
        <authorList>
            <consortium name="The Broad Institute Genomics Platform"/>
            <consortium name="The Broad Institute Genome Sequencing Center for Infectious Disease"/>
            <person name="Wu L."/>
            <person name="Ma J."/>
        </authorList>
    </citation>
    <scope>NUCLEOTIDE SEQUENCE [LARGE SCALE GENOMIC DNA]</scope>
    <source>
        <strain evidence="3">CCUG 30340</strain>
    </source>
</reference>
<evidence type="ECO:0000313" key="2">
    <source>
        <dbReference type="EMBL" id="MFC4821082.1"/>
    </source>
</evidence>
<keyword evidence="3" id="KW-1185">Reference proteome</keyword>
<name>A0ABV9R010_9GAMM</name>
<dbReference type="RefSeq" id="WP_380021367.1">
    <property type="nucleotide sequence ID" value="NZ_JBHSHD010000008.1"/>
</dbReference>
<proteinExistence type="predicted"/>
<gene>
    <name evidence="2" type="ORF">ACFO6Q_12155</name>
</gene>
<evidence type="ECO:0000313" key="3">
    <source>
        <dbReference type="Proteomes" id="UP001595886"/>
    </source>
</evidence>
<comment type="caution">
    <text evidence="2">The sequence shown here is derived from an EMBL/GenBank/DDBJ whole genome shotgun (WGS) entry which is preliminary data.</text>
</comment>
<feature type="signal peptide" evidence="1">
    <location>
        <begin position="1"/>
        <end position="17"/>
    </location>
</feature>
<keyword evidence="1" id="KW-0732">Signal</keyword>
<sequence>MRLALALSLLFAAPAWAHDPAAAEHGGHEKAPSAAVPVQKTADGAVYGAKLADSLPAAVSLDSVVAEPEASLGKTGAFSGRITQVCQKQGCWLVLSAQNGDFARVFMHDHAFSVPKDASGEAVVYGTLGEKKLSAEEVAHLKKDGAAAPAARELQIDATSVLIRAAG</sequence>